<evidence type="ECO:0000256" key="3">
    <source>
        <dbReference type="ARBA" id="ARBA00022801"/>
    </source>
</evidence>
<dbReference type="PANTHER" id="PTHR39178:SF1">
    <property type="entry name" value="RIBOSOMAL-PROCESSING CYSTEINE PROTEASE PRP"/>
    <property type="match status" value="1"/>
</dbReference>
<dbReference type="Proteomes" id="UP000005868">
    <property type="component" value="Chromosome"/>
</dbReference>
<dbReference type="CDD" id="cd16332">
    <property type="entry name" value="Prp-like"/>
    <property type="match status" value="1"/>
</dbReference>
<dbReference type="EMBL" id="CP003096">
    <property type="protein sequence ID" value="AER66737.1"/>
    <property type="molecule type" value="Genomic_DNA"/>
</dbReference>
<keyword evidence="3" id="KW-0378">Hydrolase</keyword>
<dbReference type="STRING" id="580340.Tlie_1004"/>
<evidence type="ECO:0000256" key="1">
    <source>
        <dbReference type="ARBA" id="ARBA00022517"/>
    </source>
</evidence>
<keyword evidence="4" id="KW-0788">Thiol protease</keyword>
<dbReference type="InterPro" id="IPR036764">
    <property type="entry name" value="Peptidase_Prp_sf"/>
</dbReference>
<dbReference type="OrthoDB" id="48998at2"/>
<evidence type="ECO:0000256" key="2">
    <source>
        <dbReference type="ARBA" id="ARBA00022670"/>
    </source>
</evidence>
<keyword evidence="8" id="KW-1185">Reference proteome</keyword>
<gene>
    <name evidence="7" type="ordered locus">Tlie_1004</name>
</gene>
<dbReference type="GO" id="GO:0008234">
    <property type="term" value="F:cysteine-type peptidase activity"/>
    <property type="evidence" value="ECO:0007669"/>
    <property type="project" value="UniProtKB-KW"/>
</dbReference>
<dbReference type="SUPFAM" id="SSF118010">
    <property type="entry name" value="TM1457-like"/>
    <property type="match status" value="1"/>
</dbReference>
<dbReference type="PANTHER" id="PTHR39178">
    <property type="entry name" value="HYPOTHETICAL RIBOSOME-ASSOCIATED PROTEIN"/>
    <property type="match status" value="1"/>
</dbReference>
<reference evidence="7 8" key="2">
    <citation type="journal article" date="2012" name="Stand. Genomic Sci.">
        <title>Genome sequence of the moderately thermophilic, amino-acid-degrading and sulfur-reducing bacterium Thermovirga lienii type strain (Cas60314(T)).</title>
        <authorList>
            <person name="Goker M."/>
            <person name="Saunders E."/>
            <person name="Lapidus A."/>
            <person name="Nolan M."/>
            <person name="Lucas S."/>
            <person name="Hammon N."/>
            <person name="Deshpande S."/>
            <person name="Cheng J.F."/>
            <person name="Han C."/>
            <person name="Tapia R."/>
            <person name="Goodwin L.A."/>
            <person name="Pitluck S."/>
            <person name="Liolios K."/>
            <person name="Mavromatis K."/>
            <person name="Pagani I."/>
            <person name="Ivanova N."/>
            <person name="Mikhailova N."/>
            <person name="Pati A."/>
            <person name="Chen A."/>
            <person name="Palaniappan K."/>
            <person name="Land M."/>
            <person name="Chang Y.J."/>
            <person name="Jeffries C.D."/>
            <person name="Brambilla E.M."/>
            <person name="Rohde M."/>
            <person name="Spring S."/>
            <person name="Detter J.C."/>
            <person name="Woyke T."/>
            <person name="Bristow J."/>
            <person name="Eisen J.A."/>
            <person name="Markowitz V."/>
            <person name="Hugenholtz P."/>
            <person name="Kyrpides N.C."/>
            <person name="Klenk H.P."/>
        </authorList>
    </citation>
    <scope>NUCLEOTIDE SEQUENCE [LARGE SCALE GENOMIC DNA]</scope>
    <source>
        <strain evidence="8">ATCC BAA-1197 / DSM 17291 / Cas60314</strain>
    </source>
</reference>
<dbReference type="GO" id="GO:0042254">
    <property type="term" value="P:ribosome biogenesis"/>
    <property type="evidence" value="ECO:0007669"/>
    <property type="project" value="UniProtKB-KW"/>
</dbReference>
<reference evidence="8" key="1">
    <citation type="submission" date="2011-10" db="EMBL/GenBank/DDBJ databases">
        <title>The complete genome of chromosome of Thermovirga lienii DSM 17291.</title>
        <authorList>
            <consortium name="US DOE Joint Genome Institute (JGI-PGF)"/>
            <person name="Lucas S."/>
            <person name="Copeland A."/>
            <person name="Lapidus A."/>
            <person name="Glavina del Rio T."/>
            <person name="Dalin E."/>
            <person name="Tice H."/>
            <person name="Bruce D."/>
            <person name="Goodwin L."/>
            <person name="Pitluck S."/>
            <person name="Peters L."/>
            <person name="Mikhailova N."/>
            <person name="Saunders E."/>
            <person name="Kyrpides N."/>
            <person name="Mavromatis K."/>
            <person name="Ivanova N."/>
            <person name="Last F.I."/>
            <person name="Brettin T."/>
            <person name="Detter J.C."/>
            <person name="Han C."/>
            <person name="Larimer F."/>
            <person name="Land M."/>
            <person name="Hauser L."/>
            <person name="Markowitz V."/>
            <person name="Cheng J.-F."/>
            <person name="Hugenholtz P."/>
            <person name="Woyke T."/>
            <person name="Wu D."/>
            <person name="Spring S."/>
            <person name="Schroeder M."/>
            <person name="Brambilla E.-M."/>
            <person name="Klenk H.-P."/>
            <person name="Eisen J.A."/>
        </authorList>
    </citation>
    <scope>NUCLEOTIDE SEQUENCE [LARGE SCALE GENOMIC DNA]</scope>
    <source>
        <strain evidence="8">ATCC BAA-1197 / DSM 17291 / Cas60314</strain>
    </source>
</reference>
<dbReference type="GO" id="GO:0006508">
    <property type="term" value="P:proteolysis"/>
    <property type="evidence" value="ECO:0007669"/>
    <property type="project" value="UniProtKB-KW"/>
</dbReference>
<evidence type="ECO:0000256" key="4">
    <source>
        <dbReference type="ARBA" id="ARBA00022807"/>
    </source>
</evidence>
<dbReference type="AlphaFoldDB" id="G7VA37"/>
<dbReference type="HOGENOM" id="CLU_140910_1_0_0"/>
<comment type="similarity">
    <text evidence="5">Belongs to the Prp family.</text>
</comment>
<accession>G7VA37</accession>
<evidence type="ECO:0000313" key="8">
    <source>
        <dbReference type="Proteomes" id="UP000005868"/>
    </source>
</evidence>
<protein>
    <recommendedName>
        <fullName evidence="6">Ribosomal processing cysteine protease Prp</fullName>
    </recommendedName>
</protein>
<keyword evidence="2" id="KW-0645">Protease</keyword>
<proteinExistence type="inferred from homology"/>
<name>G7VA37_THELD</name>
<evidence type="ECO:0000256" key="6">
    <source>
        <dbReference type="ARBA" id="ARBA00044538"/>
    </source>
</evidence>
<dbReference type="Gene3D" id="3.30.70.1490">
    <property type="entry name" value="Cysteine protease Prp"/>
    <property type="match status" value="1"/>
</dbReference>
<evidence type="ECO:0000256" key="5">
    <source>
        <dbReference type="ARBA" id="ARBA00044503"/>
    </source>
</evidence>
<dbReference type="Pfam" id="PF04327">
    <property type="entry name" value="Peptidase_Prp"/>
    <property type="match status" value="1"/>
</dbReference>
<organism evidence="7 8">
    <name type="scientific">Thermovirga lienii (strain ATCC BAA-1197 / DSM 17291 / Cas60314)</name>
    <dbReference type="NCBI Taxonomy" id="580340"/>
    <lineage>
        <taxon>Bacteria</taxon>
        <taxon>Thermotogati</taxon>
        <taxon>Synergistota</taxon>
        <taxon>Synergistia</taxon>
        <taxon>Synergistales</taxon>
        <taxon>Thermovirgaceae</taxon>
        <taxon>Thermovirga</taxon>
    </lineage>
</organism>
<dbReference type="KEGG" id="tli:Tlie_1004"/>
<keyword evidence="1" id="KW-0690">Ribosome biogenesis</keyword>
<sequence>MTNVRIYREGRKIKAIEVEGHSGYDEYGKDIVCSALSTVVQMVELGIREVLKCSGYDVKQDKERGFMGIYLLDSEDCEKAQILLETAAKSLKAIENGYGDYVKVWEVAHND</sequence>
<evidence type="ECO:0000313" key="7">
    <source>
        <dbReference type="EMBL" id="AER66737.1"/>
    </source>
</evidence>
<dbReference type="eggNOG" id="COG2868">
    <property type="taxonomic scope" value="Bacteria"/>
</dbReference>
<dbReference type="InterPro" id="IPR007422">
    <property type="entry name" value="Peptidase_Prp"/>
</dbReference>